<feature type="transmembrane region" description="Helical" evidence="2">
    <location>
        <begin position="170"/>
        <end position="195"/>
    </location>
</feature>
<keyword evidence="2" id="KW-0472">Membrane</keyword>
<proteinExistence type="predicted"/>
<dbReference type="EMBL" id="NHYE01005256">
    <property type="protein sequence ID" value="PPQ75477.1"/>
    <property type="molecule type" value="Genomic_DNA"/>
</dbReference>
<sequence length="320" mass="35538">MDPEDYSKSSQQAFISSALNTSLLSNILFGIYTVIFFYTLYISLKQKSSQHGFVLPTISLLYLLYVAELSITWYQTQQAFVDNGDTRETVFTAAFFSTNWVTFVDDVIFFLMAGLADGLMIWRCFVVWNGSLRVVLLPLFFMFCEIAINLSITIIFSASHLNPDIRAGQVMGILLGVSLFMTLATTVTATLLIAYRIRSLSSKDFPHRSSTRFGHVLEILLQSAAIYSVAALPIAIASVIPYPEDITVLFILQNYLWSFYVFAAGIGPTVMVARIVSASQRDDVWTVTHLSGLQFGDQSSSLHATESSKEGHLTGPGIHK</sequence>
<feature type="transmembrane region" description="Helical" evidence="2">
    <location>
        <begin position="53"/>
        <end position="74"/>
    </location>
</feature>
<keyword evidence="2" id="KW-1133">Transmembrane helix</keyword>
<keyword evidence="4" id="KW-1185">Reference proteome</keyword>
<feature type="transmembrane region" description="Helical" evidence="2">
    <location>
        <begin position="23"/>
        <end position="41"/>
    </location>
</feature>
<organism evidence="3 4">
    <name type="scientific">Gymnopilus dilepis</name>
    <dbReference type="NCBI Taxonomy" id="231916"/>
    <lineage>
        <taxon>Eukaryota</taxon>
        <taxon>Fungi</taxon>
        <taxon>Dikarya</taxon>
        <taxon>Basidiomycota</taxon>
        <taxon>Agaricomycotina</taxon>
        <taxon>Agaricomycetes</taxon>
        <taxon>Agaricomycetidae</taxon>
        <taxon>Agaricales</taxon>
        <taxon>Agaricineae</taxon>
        <taxon>Hymenogastraceae</taxon>
        <taxon>Gymnopilus</taxon>
    </lineage>
</organism>
<comment type="caution">
    <text evidence="3">The sequence shown here is derived from an EMBL/GenBank/DDBJ whole genome shotgun (WGS) entry which is preliminary data.</text>
</comment>
<feature type="transmembrane region" description="Helical" evidence="2">
    <location>
        <begin position="107"/>
        <end position="128"/>
    </location>
</feature>
<dbReference type="Proteomes" id="UP000284706">
    <property type="component" value="Unassembled WGS sequence"/>
</dbReference>
<dbReference type="InParanoid" id="A0A409WAD3"/>
<accession>A0A409WAD3</accession>
<reference evidence="3 4" key="1">
    <citation type="journal article" date="2018" name="Evol. Lett.">
        <title>Horizontal gene cluster transfer increased hallucinogenic mushroom diversity.</title>
        <authorList>
            <person name="Reynolds H.T."/>
            <person name="Vijayakumar V."/>
            <person name="Gluck-Thaler E."/>
            <person name="Korotkin H.B."/>
            <person name="Matheny P.B."/>
            <person name="Slot J.C."/>
        </authorList>
    </citation>
    <scope>NUCLEOTIDE SEQUENCE [LARGE SCALE GENOMIC DNA]</scope>
    <source>
        <strain evidence="3 4">SRW20</strain>
    </source>
</reference>
<dbReference type="OrthoDB" id="2873242at2759"/>
<evidence type="ECO:0000313" key="3">
    <source>
        <dbReference type="EMBL" id="PPQ75477.1"/>
    </source>
</evidence>
<dbReference type="STRING" id="231916.A0A409WAD3"/>
<evidence type="ECO:0000256" key="2">
    <source>
        <dbReference type="SAM" id="Phobius"/>
    </source>
</evidence>
<gene>
    <name evidence="3" type="ORF">CVT26_015960</name>
</gene>
<protein>
    <recommendedName>
        <fullName evidence="5">G protein-coupled receptor</fullName>
    </recommendedName>
</protein>
<evidence type="ECO:0000313" key="4">
    <source>
        <dbReference type="Proteomes" id="UP000284706"/>
    </source>
</evidence>
<name>A0A409WAD3_9AGAR</name>
<keyword evidence="2" id="KW-0812">Transmembrane</keyword>
<feature type="transmembrane region" description="Helical" evidence="2">
    <location>
        <begin position="216"/>
        <end position="243"/>
    </location>
</feature>
<feature type="transmembrane region" description="Helical" evidence="2">
    <location>
        <begin position="255"/>
        <end position="276"/>
    </location>
</feature>
<feature type="transmembrane region" description="Helical" evidence="2">
    <location>
        <begin position="135"/>
        <end position="158"/>
    </location>
</feature>
<dbReference type="AlphaFoldDB" id="A0A409WAD3"/>
<evidence type="ECO:0000256" key="1">
    <source>
        <dbReference type="SAM" id="MobiDB-lite"/>
    </source>
</evidence>
<evidence type="ECO:0008006" key="5">
    <source>
        <dbReference type="Google" id="ProtNLM"/>
    </source>
</evidence>
<feature type="region of interest" description="Disordered" evidence="1">
    <location>
        <begin position="301"/>
        <end position="320"/>
    </location>
</feature>